<reference evidence="1 2" key="1">
    <citation type="journal article" date="2015" name="Genome Announc.">
        <title>Thirty-Two Complete Genome Assemblies of Nine Yersinia Species, Including Y. pestis, Y. pseudotuberculosis, and Y. enterocolitica.</title>
        <authorList>
            <person name="Johnson S.L."/>
            <person name="Daligault H.E."/>
            <person name="Davenport K.W."/>
            <person name="Jaissle J."/>
            <person name="Frey K.G."/>
            <person name="Ladner J.T."/>
            <person name="Broomall S.M."/>
            <person name="Bishop-Lilly K.A."/>
            <person name="Bruce D.C."/>
            <person name="Coyne S.R."/>
            <person name="Gibbons H.S."/>
            <person name="Lo C.C."/>
            <person name="Munk A.C."/>
            <person name="Rosenzweig C.N."/>
            <person name="Koroleva G.I."/>
            <person name="Palacios G.F."/>
            <person name="Redden C.L."/>
            <person name="Xu Y."/>
            <person name="Minogue T.D."/>
            <person name="Chain P.S."/>
        </authorList>
    </citation>
    <scope>NUCLEOTIDE SEQUENCE [LARGE SCALE GENOMIC DNA]</scope>
    <source>
        <strain evidence="1 2">YRA</strain>
    </source>
</reference>
<dbReference type="Proteomes" id="UP000031914">
    <property type="component" value="Chromosome"/>
</dbReference>
<dbReference type="EMBL" id="CP009787">
    <property type="protein sequence ID" value="AJJ10467.1"/>
    <property type="molecule type" value="Genomic_DNA"/>
</dbReference>
<evidence type="ECO:0000313" key="2">
    <source>
        <dbReference type="Proteomes" id="UP000031914"/>
    </source>
</evidence>
<name>A0ABM5SB02_YERRO</name>
<accession>A0ABM5SB02</accession>
<evidence type="ECO:0000313" key="1">
    <source>
        <dbReference type="EMBL" id="AJJ10467.1"/>
    </source>
</evidence>
<protein>
    <submittedName>
        <fullName evidence="1">Uncharacterized protein</fullName>
    </submittedName>
</protein>
<sequence>MGALATYAATTYLAPFPANQLCQPSGLLIFERSDNELKKNDARMNG</sequence>
<keyword evidence="2" id="KW-1185">Reference proteome</keyword>
<gene>
    <name evidence="1" type="ORF">CH64_651</name>
</gene>
<proteinExistence type="predicted"/>
<organism evidence="1 2">
    <name type="scientific">Yersinia rohdei</name>
    <dbReference type="NCBI Taxonomy" id="29485"/>
    <lineage>
        <taxon>Bacteria</taxon>
        <taxon>Pseudomonadati</taxon>
        <taxon>Pseudomonadota</taxon>
        <taxon>Gammaproteobacteria</taxon>
        <taxon>Enterobacterales</taxon>
        <taxon>Yersiniaceae</taxon>
        <taxon>Yersinia</taxon>
    </lineage>
</organism>